<dbReference type="PANTHER" id="PTHR36919">
    <property type="entry name" value="BLR1215 PROTEIN"/>
    <property type="match status" value="1"/>
</dbReference>
<dbReference type="Proteomes" id="UP000217448">
    <property type="component" value="Unassembled WGS sequence"/>
</dbReference>
<accession>A0A2A3K069</accession>
<evidence type="ECO:0000313" key="3">
    <source>
        <dbReference type="EMBL" id="MCT4368920.1"/>
    </source>
</evidence>
<organism evidence="4">
    <name type="scientific">Alloyangia mangrovi</name>
    <dbReference type="NCBI Taxonomy" id="1779329"/>
    <lineage>
        <taxon>Bacteria</taxon>
        <taxon>Pseudomonadati</taxon>
        <taxon>Pseudomonadota</taxon>
        <taxon>Alphaproteobacteria</taxon>
        <taxon>Rhodobacterales</taxon>
        <taxon>Roseobacteraceae</taxon>
        <taxon>Alloyangia</taxon>
    </lineage>
</organism>
<keyword evidence="1" id="KW-0732">Signal</keyword>
<dbReference type="EMBL" id="NTHN01000024">
    <property type="protein sequence ID" value="PBD20762.1"/>
    <property type="molecule type" value="Genomic_DNA"/>
</dbReference>
<reference evidence="5" key="2">
    <citation type="submission" date="2023-07" db="EMBL/GenBank/DDBJ databases">
        <title>Yangia mangrovi SAOS 153D genome.</title>
        <authorList>
            <person name="Verma A."/>
            <person name="Pal Y."/>
            <person name="Sundharam S."/>
            <person name="Bisht B."/>
            <person name="Srinivasan K."/>
        </authorList>
    </citation>
    <scope>NUCLEOTIDE SEQUENCE [LARGE SCALE GENOMIC DNA]</scope>
    <source>
        <strain evidence="5">SAOS 153D</strain>
    </source>
</reference>
<dbReference type="EMBL" id="NTHN02000001">
    <property type="protein sequence ID" value="MCT4368920.1"/>
    <property type="molecule type" value="Genomic_DNA"/>
</dbReference>
<feature type="signal peptide" evidence="1">
    <location>
        <begin position="1"/>
        <end position="20"/>
    </location>
</feature>
<comment type="caution">
    <text evidence="4">The sequence shown here is derived from an EMBL/GenBank/DDBJ whole genome shotgun (WGS) entry which is preliminary data.</text>
</comment>
<evidence type="ECO:0000259" key="2">
    <source>
        <dbReference type="Pfam" id="PF09917"/>
    </source>
</evidence>
<dbReference type="Pfam" id="PF09917">
    <property type="entry name" value="DUF2147"/>
    <property type="match status" value="1"/>
</dbReference>
<dbReference type="PANTHER" id="PTHR36919:SF2">
    <property type="entry name" value="BLL6627 PROTEIN"/>
    <property type="match status" value="1"/>
</dbReference>
<evidence type="ECO:0000313" key="5">
    <source>
        <dbReference type="Proteomes" id="UP000217448"/>
    </source>
</evidence>
<keyword evidence="5" id="KW-1185">Reference proteome</keyword>
<dbReference type="AlphaFoldDB" id="A0A2A3K069"/>
<feature type="chain" id="PRO_5012697620" evidence="1">
    <location>
        <begin position="21"/>
        <end position="130"/>
    </location>
</feature>
<protein>
    <submittedName>
        <fullName evidence="3">DUF2147 domain-containing protein</fullName>
    </submittedName>
    <submittedName>
        <fullName evidence="4">Imidazoleglycerol-phosphate dehydratase</fullName>
    </submittedName>
</protein>
<name>A0A2A3K069_9RHOB</name>
<evidence type="ECO:0000313" key="4">
    <source>
        <dbReference type="EMBL" id="PBD20762.1"/>
    </source>
</evidence>
<gene>
    <name evidence="3" type="ORF">CLG85_000595</name>
    <name evidence="4" type="ORF">CLG85_02500</name>
</gene>
<sequence>MTRLARLASLLILAAAPALAADPVLGTWRTQPGDDGHFGFVTMAPCGGKVCGTLSRAFDARGGAIPSASVGRQIVWDMQPKGAGKYEAGRIWAPDRDKTYSSRMELTGDRLEVYGCVLGFCRGQIWTRVQ</sequence>
<reference evidence="4" key="1">
    <citation type="submission" date="2017-09" db="EMBL/GenBank/DDBJ databases">
        <title>Yangia sp. SAOS 153D whole genome sequencing.</title>
        <authorList>
            <person name="Verma A."/>
            <person name="Krishnamurthi S."/>
        </authorList>
    </citation>
    <scope>NUCLEOTIDE SEQUENCE [LARGE SCALE GENOMIC DNA]</scope>
    <source>
        <strain evidence="4">SAOS 153D</strain>
    </source>
</reference>
<dbReference type="InterPro" id="IPR019223">
    <property type="entry name" value="DUF2147"/>
</dbReference>
<feature type="domain" description="DUF2147" evidence="2">
    <location>
        <begin position="26"/>
        <end position="128"/>
    </location>
</feature>
<proteinExistence type="predicted"/>
<dbReference type="Gene3D" id="2.40.128.520">
    <property type="match status" value="1"/>
</dbReference>
<evidence type="ECO:0000256" key="1">
    <source>
        <dbReference type="SAM" id="SignalP"/>
    </source>
</evidence>
<dbReference type="OrthoDB" id="9811671at2"/>
<reference evidence="3" key="3">
    <citation type="submission" date="2024-05" db="EMBL/GenBank/DDBJ databases">
        <title>Yangia mangrovi SAOS 153D genome.</title>
        <authorList>
            <person name="Verma A."/>
            <person name="Pal Y."/>
            <person name="Sundharam S."/>
            <person name="Bisht B."/>
            <person name="Srinivasan K."/>
        </authorList>
    </citation>
    <scope>NUCLEOTIDE SEQUENCE</scope>
    <source>
        <strain evidence="3">SAOS 153D</strain>
    </source>
</reference>